<protein>
    <submittedName>
        <fullName evidence="2">Uncharacterized protein</fullName>
    </submittedName>
</protein>
<proteinExistence type="predicted"/>
<dbReference type="NCBIfam" id="NF033507">
    <property type="entry name" value="Loki-CTERM"/>
    <property type="match status" value="1"/>
</dbReference>
<comment type="caution">
    <text evidence="2">The sequence shown here is derived from an EMBL/GenBank/DDBJ whole genome shotgun (WGS) entry which is preliminary data.</text>
</comment>
<keyword evidence="1" id="KW-0472">Membrane</keyword>
<sequence length="217" mass="23877">NPLWMENGVGICTESNGQGLSEICSGGTGGAIIAWLDFRHIMDYETIYAQKIDNNGDVKWTINGISVSGDSAYYVGSSIAWSHWLEDIYSDGSGGAIITWQADAGTFPPMDYVQVQRIDSSGTRKWSSGGIRLSLFMEDQGSPRISGNATDGFIITWDDYRSDWDGTQYDIYAQRITPEGGSDSKLEAIPGYSLFVLLGIVCMITIILAKKRWKLTK</sequence>
<gene>
    <name evidence="2" type="ORF">S01H4_23592</name>
</gene>
<dbReference type="AlphaFoldDB" id="X1B4K2"/>
<reference evidence="2" key="1">
    <citation type="journal article" date="2014" name="Front. Microbiol.">
        <title>High frequency of phylogenetically diverse reductive dehalogenase-homologous genes in deep subseafloor sedimentary metagenomes.</title>
        <authorList>
            <person name="Kawai M."/>
            <person name="Futagami T."/>
            <person name="Toyoda A."/>
            <person name="Takaki Y."/>
            <person name="Nishi S."/>
            <person name="Hori S."/>
            <person name="Arai W."/>
            <person name="Tsubouchi T."/>
            <person name="Morono Y."/>
            <person name="Uchiyama I."/>
            <person name="Ito T."/>
            <person name="Fujiyama A."/>
            <person name="Inagaki F."/>
            <person name="Takami H."/>
        </authorList>
    </citation>
    <scope>NUCLEOTIDE SEQUENCE</scope>
    <source>
        <strain evidence="2">Expedition CK06-06</strain>
    </source>
</reference>
<evidence type="ECO:0000313" key="2">
    <source>
        <dbReference type="EMBL" id="GAG79123.1"/>
    </source>
</evidence>
<dbReference type="EMBL" id="BART01010966">
    <property type="protein sequence ID" value="GAG79123.1"/>
    <property type="molecule type" value="Genomic_DNA"/>
</dbReference>
<feature type="transmembrane region" description="Helical" evidence="1">
    <location>
        <begin position="189"/>
        <end position="209"/>
    </location>
</feature>
<accession>X1B4K2</accession>
<keyword evidence="1" id="KW-1133">Transmembrane helix</keyword>
<keyword evidence="1" id="KW-0812">Transmembrane</keyword>
<name>X1B4K2_9ZZZZ</name>
<evidence type="ECO:0000256" key="1">
    <source>
        <dbReference type="SAM" id="Phobius"/>
    </source>
</evidence>
<feature type="non-terminal residue" evidence="2">
    <location>
        <position position="1"/>
    </location>
</feature>
<organism evidence="2">
    <name type="scientific">marine sediment metagenome</name>
    <dbReference type="NCBI Taxonomy" id="412755"/>
    <lineage>
        <taxon>unclassified sequences</taxon>
        <taxon>metagenomes</taxon>
        <taxon>ecological metagenomes</taxon>
    </lineage>
</organism>